<proteinExistence type="predicted"/>
<dbReference type="EMBL" id="VIKU02000013">
    <property type="protein sequence ID" value="NHF61619.1"/>
    <property type="molecule type" value="Genomic_DNA"/>
</dbReference>
<dbReference type="RefSeq" id="WP_152576114.1">
    <property type="nucleotide sequence ID" value="NZ_VIKU02000013.1"/>
</dbReference>
<comment type="caution">
    <text evidence="1">The sequence shown here is derived from an EMBL/GenBank/DDBJ whole genome shotgun (WGS) entry which is preliminary data.</text>
</comment>
<dbReference type="PROSITE" id="PS51257">
    <property type="entry name" value="PROKAR_LIPOPROTEIN"/>
    <property type="match status" value="1"/>
</dbReference>
<evidence type="ECO:0000313" key="2">
    <source>
        <dbReference type="Proteomes" id="UP000707206"/>
    </source>
</evidence>
<gene>
    <name evidence="1" type="ORF">FK220_019875</name>
</gene>
<dbReference type="Proteomes" id="UP000707206">
    <property type="component" value="Unassembled WGS sequence"/>
</dbReference>
<sequence length="139" mass="16479">MKNLLALILIISSATSCVGQKSLREYYYPLTNKIETKVYKYVDKNDSDHFEYWQVTTYPDTKEIKTVSYDKEFNIHDSLLEVLKEDGAELVNYTDHYVYDSVKMTSSLSEVVNKDVFKWNGDKEYSYLVKYRNQFGRFE</sequence>
<organism evidence="1 2">
    <name type="scientific">Pelagihabitans pacificus</name>
    <dbReference type="NCBI Taxonomy" id="2696054"/>
    <lineage>
        <taxon>Bacteria</taxon>
        <taxon>Pseudomonadati</taxon>
        <taxon>Bacteroidota</taxon>
        <taxon>Flavobacteriia</taxon>
        <taxon>Flavobacteriales</taxon>
        <taxon>Flavobacteriaceae</taxon>
        <taxon>Pelagihabitans</taxon>
    </lineage>
</organism>
<evidence type="ECO:0008006" key="3">
    <source>
        <dbReference type="Google" id="ProtNLM"/>
    </source>
</evidence>
<accession>A0A967AWB1</accession>
<keyword evidence="2" id="KW-1185">Reference proteome</keyword>
<reference evidence="1" key="1">
    <citation type="submission" date="2019-07" db="EMBL/GenBank/DDBJ databases">
        <authorList>
            <person name="De-Chao Zhang Q."/>
        </authorList>
    </citation>
    <scope>NUCLEOTIDE SEQUENCE</scope>
    <source>
        <strain evidence="1">TP-CH-4</strain>
    </source>
</reference>
<protein>
    <recommendedName>
        <fullName evidence="3">Lipoprotein</fullName>
    </recommendedName>
</protein>
<evidence type="ECO:0000313" key="1">
    <source>
        <dbReference type="EMBL" id="NHF61619.1"/>
    </source>
</evidence>
<name>A0A967AWB1_9FLAO</name>
<reference evidence="1" key="2">
    <citation type="submission" date="2020-03" db="EMBL/GenBank/DDBJ databases">
        <title>Flavobacteriaceae bacterium strain TP-CH-4, a member of the family Flavobacteriaceae isolated from a deep-sea seamount.</title>
        <authorList>
            <person name="Zhang D.-C."/>
        </authorList>
    </citation>
    <scope>NUCLEOTIDE SEQUENCE</scope>
    <source>
        <strain evidence="1">TP-CH-4</strain>
    </source>
</reference>
<dbReference type="AlphaFoldDB" id="A0A967AWB1"/>